<evidence type="ECO:0000313" key="2">
    <source>
        <dbReference type="EMBL" id="SCF30808.1"/>
    </source>
</evidence>
<protein>
    <recommendedName>
        <fullName evidence="4">Neutral/alkaline non-lysosomal ceramidase N-terminal domain-containing protein</fullName>
    </recommendedName>
</protein>
<dbReference type="Proteomes" id="UP000198253">
    <property type="component" value="Chromosome I"/>
</dbReference>
<reference evidence="3" key="1">
    <citation type="submission" date="2016-06" db="EMBL/GenBank/DDBJ databases">
        <authorList>
            <person name="Varghese N."/>
            <person name="Submissions Spin"/>
        </authorList>
    </citation>
    <scope>NUCLEOTIDE SEQUENCE [LARGE SCALE GENOMIC DNA]</scope>
    <source>
        <strain evidence="3">DSM 43816</strain>
    </source>
</reference>
<evidence type="ECO:0008006" key="4">
    <source>
        <dbReference type="Google" id="ProtNLM"/>
    </source>
</evidence>
<keyword evidence="3" id="KW-1185">Reference proteome</keyword>
<gene>
    <name evidence="2" type="ORF">GA0070618_5084</name>
</gene>
<name>A0A1C4ZCZ9_MICEC</name>
<dbReference type="EMBL" id="LT607413">
    <property type="protein sequence ID" value="SCF30808.1"/>
    <property type="molecule type" value="Genomic_DNA"/>
</dbReference>
<organism evidence="2 3">
    <name type="scientific">Micromonospora echinospora</name>
    <name type="common">Micromonospora purpurea</name>
    <dbReference type="NCBI Taxonomy" id="1877"/>
    <lineage>
        <taxon>Bacteria</taxon>
        <taxon>Bacillati</taxon>
        <taxon>Actinomycetota</taxon>
        <taxon>Actinomycetes</taxon>
        <taxon>Micromonosporales</taxon>
        <taxon>Micromonosporaceae</taxon>
        <taxon>Micromonospora</taxon>
    </lineage>
</organism>
<dbReference type="InParanoid" id="A0A1C4ZCZ9"/>
<feature type="region of interest" description="Disordered" evidence="1">
    <location>
        <begin position="243"/>
        <end position="262"/>
    </location>
</feature>
<sequence>MRVGHGTACLAVVPGEPMGGYVDRSQGVQDVLDPLEVHVVTFADDGHRFALVVVDLICVNTDVVERTRAALRDVGVSSCWVAATHTHASPEAGCAPGGGVTPPHVGDRLVAASLAAARGAVAAERAARLTATRTLVSGLAGRRNVVDPPPMDIPVDTITVTVGTDVVGLIVVSPVHPTILPAANNHVSADLTGGIRRALSAPDRWVVVATGAAGDISTRHTRQGHGPPEVDRLGARVADRFVPPPAPVGGGPAAPVRPPVSRSVRLRPKQPAELDASARPIPQVRNERIRRVLHQGLRIAREQAARQRSEPYEVEIAAVDLDGVTVVGVPGELFLELGEAIRTRAGGVVVLGYTNGYLGYLPARDTPPCYETFASPVSAGSGEIVVETAVEAAREAARDRRSRRNRA</sequence>
<dbReference type="RefSeq" id="WP_143740306.1">
    <property type="nucleotide sequence ID" value="NZ_LT607413.1"/>
</dbReference>
<evidence type="ECO:0000256" key="1">
    <source>
        <dbReference type="SAM" id="MobiDB-lite"/>
    </source>
</evidence>
<proteinExistence type="predicted"/>
<dbReference type="AlphaFoldDB" id="A0A1C4ZCZ9"/>
<evidence type="ECO:0000313" key="3">
    <source>
        <dbReference type="Proteomes" id="UP000198253"/>
    </source>
</evidence>
<accession>A0A1C4ZCZ9</accession>
<dbReference type="OrthoDB" id="622550at2"/>